<organism evidence="1 2">
    <name type="scientific">Pristionchus entomophagus</name>
    <dbReference type="NCBI Taxonomy" id="358040"/>
    <lineage>
        <taxon>Eukaryota</taxon>
        <taxon>Metazoa</taxon>
        <taxon>Ecdysozoa</taxon>
        <taxon>Nematoda</taxon>
        <taxon>Chromadorea</taxon>
        <taxon>Rhabditida</taxon>
        <taxon>Rhabditina</taxon>
        <taxon>Diplogasteromorpha</taxon>
        <taxon>Diplogasteroidea</taxon>
        <taxon>Neodiplogasteridae</taxon>
        <taxon>Pristionchus</taxon>
    </lineage>
</organism>
<dbReference type="EMBL" id="BTSX01000001">
    <property type="protein sequence ID" value="GMS81147.1"/>
    <property type="molecule type" value="Genomic_DNA"/>
</dbReference>
<keyword evidence="2" id="KW-1185">Reference proteome</keyword>
<protein>
    <recommendedName>
        <fullName evidence="3">U1-type domain-containing protein</fullName>
    </recommendedName>
</protein>
<evidence type="ECO:0000313" key="2">
    <source>
        <dbReference type="Proteomes" id="UP001432027"/>
    </source>
</evidence>
<accession>A0AAV5SCP9</accession>
<proteinExistence type="predicted"/>
<name>A0AAV5SCP9_9BILA</name>
<comment type="caution">
    <text evidence="1">The sequence shown here is derived from an EMBL/GenBank/DDBJ whole genome shotgun (WGS) entry which is preliminary data.</text>
</comment>
<evidence type="ECO:0008006" key="3">
    <source>
        <dbReference type="Google" id="ProtNLM"/>
    </source>
</evidence>
<reference evidence="1" key="1">
    <citation type="submission" date="2023-10" db="EMBL/GenBank/DDBJ databases">
        <title>Genome assembly of Pristionchus species.</title>
        <authorList>
            <person name="Yoshida K."/>
            <person name="Sommer R.J."/>
        </authorList>
    </citation>
    <scope>NUCLEOTIDE SEQUENCE</scope>
    <source>
        <strain evidence="1">RS0144</strain>
    </source>
</reference>
<gene>
    <name evidence="1" type="ORF">PENTCL1PPCAC_3322</name>
</gene>
<dbReference type="Proteomes" id="UP001432027">
    <property type="component" value="Unassembled WGS sequence"/>
</dbReference>
<dbReference type="AlphaFoldDB" id="A0AAV5SCP9"/>
<feature type="non-terminal residue" evidence="1">
    <location>
        <position position="1"/>
    </location>
</feature>
<evidence type="ECO:0000313" key="1">
    <source>
        <dbReference type="EMBL" id="GMS81147.1"/>
    </source>
</evidence>
<sequence length="134" mass="15296">KDEEKKKKGKKEEVAPRSITELKEAEKLLVRPLPMYVESLIVYYLNTDKGRARQEQETIGDQIAMHLTTEFAATTTLQASLPLPYCRVCDVVYVNLDGFYAHLLSAGHKEMKMNYSVPLFNEDETLTRNQVIAS</sequence>